<dbReference type="Proteomes" id="UP000637643">
    <property type="component" value="Unassembled WGS sequence"/>
</dbReference>
<gene>
    <name evidence="2" type="ORF">GCM10010912_68470</name>
</gene>
<reference evidence="2" key="1">
    <citation type="journal article" date="2014" name="Int. J. Syst. Evol. Microbiol.">
        <title>Complete genome sequence of Corynebacterium casei LMG S-19264T (=DSM 44701T), isolated from a smear-ripened cheese.</title>
        <authorList>
            <consortium name="US DOE Joint Genome Institute (JGI-PGF)"/>
            <person name="Walter F."/>
            <person name="Albersmeier A."/>
            <person name="Kalinowski J."/>
            <person name="Ruckert C."/>
        </authorList>
    </citation>
    <scope>NUCLEOTIDE SEQUENCE</scope>
    <source>
        <strain evidence="2">CGMCC 1.16134</strain>
    </source>
</reference>
<evidence type="ECO:0000313" key="2">
    <source>
        <dbReference type="EMBL" id="GGG14332.1"/>
    </source>
</evidence>
<comment type="caution">
    <text evidence="2">The sequence shown here is derived from an EMBL/GenBank/DDBJ whole genome shotgun (WGS) entry which is preliminary data.</text>
</comment>
<evidence type="ECO:0000256" key="1">
    <source>
        <dbReference type="SAM" id="SignalP"/>
    </source>
</evidence>
<protein>
    <submittedName>
        <fullName evidence="2">ABC transporter substrate-binding protein</fullName>
    </submittedName>
</protein>
<evidence type="ECO:0000313" key="3">
    <source>
        <dbReference type="Proteomes" id="UP000637643"/>
    </source>
</evidence>
<dbReference type="InterPro" id="IPR050490">
    <property type="entry name" value="Bact_solute-bd_prot1"/>
</dbReference>
<name>A0A917LDP3_9BACL</name>
<dbReference type="InterPro" id="IPR006059">
    <property type="entry name" value="SBP"/>
</dbReference>
<dbReference type="PANTHER" id="PTHR43649">
    <property type="entry name" value="ARABINOSE-BINDING PROTEIN-RELATED"/>
    <property type="match status" value="1"/>
</dbReference>
<dbReference type="Pfam" id="PF01547">
    <property type="entry name" value="SBP_bac_1"/>
    <property type="match status" value="1"/>
</dbReference>
<keyword evidence="1" id="KW-0732">Signal</keyword>
<feature type="signal peptide" evidence="1">
    <location>
        <begin position="1"/>
        <end position="19"/>
    </location>
</feature>
<dbReference type="Gene3D" id="3.40.190.10">
    <property type="entry name" value="Periplasmic binding protein-like II"/>
    <property type="match status" value="2"/>
</dbReference>
<dbReference type="EMBL" id="BMKR01000070">
    <property type="protein sequence ID" value="GGG14332.1"/>
    <property type="molecule type" value="Genomic_DNA"/>
</dbReference>
<accession>A0A917LDP3</accession>
<organism evidence="2 3">
    <name type="scientific">Paenibacillus albidus</name>
    <dbReference type="NCBI Taxonomy" id="2041023"/>
    <lineage>
        <taxon>Bacteria</taxon>
        <taxon>Bacillati</taxon>
        <taxon>Bacillota</taxon>
        <taxon>Bacilli</taxon>
        <taxon>Bacillales</taxon>
        <taxon>Paenibacillaceae</taxon>
        <taxon>Paenibacillus</taxon>
    </lineage>
</organism>
<proteinExistence type="predicted"/>
<reference evidence="2" key="2">
    <citation type="submission" date="2020-09" db="EMBL/GenBank/DDBJ databases">
        <authorList>
            <person name="Sun Q."/>
            <person name="Zhou Y."/>
        </authorList>
    </citation>
    <scope>NUCLEOTIDE SEQUENCE</scope>
    <source>
        <strain evidence="2">CGMCC 1.16134</strain>
    </source>
</reference>
<keyword evidence="3" id="KW-1185">Reference proteome</keyword>
<dbReference type="RefSeq" id="WP_189032661.1">
    <property type="nucleotide sequence ID" value="NZ_BMKR01000070.1"/>
</dbReference>
<feature type="chain" id="PRO_5038700857" evidence="1">
    <location>
        <begin position="20"/>
        <end position="437"/>
    </location>
</feature>
<dbReference type="PROSITE" id="PS51257">
    <property type="entry name" value="PROKAR_LIPOPROTEIN"/>
    <property type="match status" value="1"/>
</dbReference>
<sequence length="437" mass="47033">MKRMSKGLLCSLLAATLLAGCGNGNSGSNNGNAGSTSGNDGSSGTAKSVTLKMFIAQPRFKEHYDKYIADFVAKEKADKNIDVSVQLEMPTADNASQILKTRLASNDAPDIFAIHAVNEIPSYYKAGYLEDLSDQPFAGKLLDSVKPSVTTTDGKVVALPLETLSWGYLYNKTIFTEHGLTPPTTLTEMKAVVEKLKAANVTPFVLSYKESWIPQLVLPLAVGSMVKTKNPDFVAQMNKDEGSFSEMKSAIFDVFDLINENGTAKATEVGGDDGAAAFAAGKGAMWLQGPWYAETILKSNPDLDFGVAPLPVSDDPNATLINLSASTSLAVSPTSKNKEVALDFLNYVLDDQASNAFFQALKFNPVATIHTYESYPWINDATAYVKEGKSVQDPAIPQAVKDEVGKGLQAYYAGQLSQDDVVKALDKAWKSYNKVNK</sequence>
<dbReference type="AlphaFoldDB" id="A0A917LDP3"/>
<dbReference type="SUPFAM" id="SSF53850">
    <property type="entry name" value="Periplasmic binding protein-like II"/>
    <property type="match status" value="1"/>
</dbReference>